<feature type="signal peptide" evidence="7">
    <location>
        <begin position="1"/>
        <end position="21"/>
    </location>
</feature>
<dbReference type="InterPro" id="IPR016169">
    <property type="entry name" value="FAD-bd_PCMH_sub2"/>
</dbReference>
<dbReference type="KEGG" id="egu:105054942"/>
<dbReference type="Gene3D" id="3.30.465.10">
    <property type="match status" value="1"/>
</dbReference>
<protein>
    <submittedName>
        <fullName evidence="10">Reticuline oxidase</fullName>
    </submittedName>
</protein>
<dbReference type="InterPro" id="IPR006094">
    <property type="entry name" value="Oxid_FAD_bind_N"/>
</dbReference>
<dbReference type="Proteomes" id="UP000504607">
    <property type="component" value="Chromosome 12"/>
</dbReference>
<dbReference type="GeneID" id="105054942"/>
<dbReference type="PANTHER" id="PTHR32448">
    <property type="entry name" value="OS08G0158400 PROTEIN"/>
    <property type="match status" value="1"/>
</dbReference>
<evidence type="ECO:0000313" key="10">
    <source>
        <dbReference type="RefSeq" id="XP_010934900.1"/>
    </source>
</evidence>
<dbReference type="InterPro" id="IPR036318">
    <property type="entry name" value="FAD-bd_PCMH-like_sf"/>
</dbReference>
<feature type="domain" description="FAD-binding PCMH-type" evidence="8">
    <location>
        <begin position="75"/>
        <end position="251"/>
    </location>
</feature>
<reference evidence="10" key="1">
    <citation type="submission" date="2025-08" db="UniProtKB">
        <authorList>
            <consortium name="RefSeq"/>
        </authorList>
    </citation>
    <scope>IDENTIFICATION</scope>
</reference>
<dbReference type="Gene3D" id="3.40.462.20">
    <property type="match status" value="1"/>
</dbReference>
<dbReference type="FunCoup" id="A0A6I9S005">
    <property type="interactions" value="8"/>
</dbReference>
<dbReference type="OrthoDB" id="407275at2759"/>
<dbReference type="PROSITE" id="PS51387">
    <property type="entry name" value="FAD_PCMH"/>
    <property type="match status" value="1"/>
</dbReference>
<feature type="chain" id="PRO_5026724222" evidence="7">
    <location>
        <begin position="22"/>
        <end position="573"/>
    </location>
</feature>
<dbReference type="InterPro" id="IPR016166">
    <property type="entry name" value="FAD-bd_PCMH"/>
</dbReference>
<dbReference type="SUPFAM" id="SSF56176">
    <property type="entry name" value="FAD-binding/transporter-associated domain-like"/>
    <property type="match status" value="1"/>
</dbReference>
<keyword evidence="9" id="KW-1185">Reference proteome</keyword>
<evidence type="ECO:0000256" key="3">
    <source>
        <dbReference type="ARBA" id="ARBA00022630"/>
    </source>
</evidence>
<dbReference type="RefSeq" id="XP_010934900.1">
    <property type="nucleotide sequence ID" value="XM_010936598.3"/>
</dbReference>
<dbReference type="GO" id="GO:0071949">
    <property type="term" value="F:FAD binding"/>
    <property type="evidence" value="ECO:0007669"/>
    <property type="project" value="InterPro"/>
</dbReference>
<name>A0A6I9S005_ELAGV</name>
<dbReference type="Gene3D" id="3.30.43.10">
    <property type="entry name" value="Uridine Diphospho-n-acetylenolpyruvylglucosamine Reductase, domain 2"/>
    <property type="match status" value="1"/>
</dbReference>
<organism evidence="9 10">
    <name type="scientific">Elaeis guineensis var. tenera</name>
    <name type="common">Oil palm</name>
    <dbReference type="NCBI Taxonomy" id="51953"/>
    <lineage>
        <taxon>Eukaryota</taxon>
        <taxon>Viridiplantae</taxon>
        <taxon>Streptophyta</taxon>
        <taxon>Embryophyta</taxon>
        <taxon>Tracheophyta</taxon>
        <taxon>Spermatophyta</taxon>
        <taxon>Magnoliopsida</taxon>
        <taxon>Liliopsida</taxon>
        <taxon>Arecaceae</taxon>
        <taxon>Arecoideae</taxon>
        <taxon>Cocoseae</taxon>
        <taxon>Elaeidinae</taxon>
        <taxon>Elaeis</taxon>
    </lineage>
</organism>
<evidence type="ECO:0000256" key="5">
    <source>
        <dbReference type="ARBA" id="ARBA00022827"/>
    </source>
</evidence>
<evidence type="ECO:0000313" key="9">
    <source>
        <dbReference type="Proteomes" id="UP000504607"/>
    </source>
</evidence>
<evidence type="ECO:0000256" key="1">
    <source>
        <dbReference type="ARBA" id="ARBA00001974"/>
    </source>
</evidence>
<evidence type="ECO:0000256" key="6">
    <source>
        <dbReference type="ARBA" id="ARBA00023180"/>
    </source>
</evidence>
<keyword evidence="6" id="KW-0325">Glycoprotein</keyword>
<sequence>MGTIPLPLFLLFFSLSARAEAGNPPASPRNLAMCLSSARLTNYTIPSVDPSEAAMLSYYRVLNFSIENLRFARPSLPKPEAVVLPDNKLQLRSTIICCRTANLGIRIRSGGHSYEGLSYSAGDHTPFVIIDLMNMNRVWVDVENRTAWVESGATLGETYHAIAKASDSIAFSAGSCPTVGSGGHIAGGGFGLLSRKHGLAADNVLDAILVDPDGRVLDRKSMGDDVFWAIRGGGGGTWGAVYAWKIRLVPVPKRVTSFIINRAGSTRTVAELVNKWQRVAPSLPDEFYLSCFVGAGIPELDRIGMSATFKGFYLGPKPEAVAILNRRFAQLNISDSELQEMSWIESVVFFSGLPKGSSISDLKNRILHTKTFFKAKSDYVRQPISKRDLVRALDLLSDEPKAYLILDPYGGAMDRVGSEDLPFPHRSGNLYIIQYLVEWTAYDDGRRDEFMEWIRGFYGFMGEFVSKGPRAAYVNYLDLDLGSTGWTDDNEGSSDPVAEARVWGERYFLENFDRLVRAKTAVDPDNVFTNEQSIPPSGLGLGLGRDEVGTWDDDHGACSRMVERTRGCKGIIL</sequence>
<comment type="cofactor">
    <cofactor evidence="1">
        <name>FAD</name>
        <dbReference type="ChEBI" id="CHEBI:57692"/>
    </cofactor>
</comment>
<dbReference type="InterPro" id="IPR012951">
    <property type="entry name" value="BBE"/>
</dbReference>
<dbReference type="AlphaFoldDB" id="A0A6I9S005"/>
<comment type="similarity">
    <text evidence="2">Belongs to the oxygen-dependent FAD-linked oxidoreductase family.</text>
</comment>
<evidence type="ECO:0000256" key="4">
    <source>
        <dbReference type="ARBA" id="ARBA00022729"/>
    </source>
</evidence>
<gene>
    <name evidence="10" type="primary">LOC105054942</name>
</gene>
<dbReference type="GO" id="GO:0016491">
    <property type="term" value="F:oxidoreductase activity"/>
    <property type="evidence" value="ECO:0007669"/>
    <property type="project" value="InterPro"/>
</dbReference>
<dbReference type="InParanoid" id="A0A6I9S005"/>
<evidence type="ECO:0000256" key="7">
    <source>
        <dbReference type="SAM" id="SignalP"/>
    </source>
</evidence>
<evidence type="ECO:0000259" key="8">
    <source>
        <dbReference type="PROSITE" id="PS51387"/>
    </source>
</evidence>
<keyword evidence="4 7" id="KW-0732">Signal</keyword>
<accession>A0A6I9S005</accession>
<dbReference type="InterPro" id="IPR016167">
    <property type="entry name" value="FAD-bd_PCMH_sub1"/>
</dbReference>
<keyword evidence="3" id="KW-0285">Flavoprotein</keyword>
<dbReference type="Pfam" id="PF01565">
    <property type="entry name" value="FAD_binding_4"/>
    <property type="match status" value="1"/>
</dbReference>
<proteinExistence type="inferred from homology"/>
<dbReference type="Pfam" id="PF08031">
    <property type="entry name" value="BBE"/>
    <property type="match status" value="1"/>
</dbReference>
<evidence type="ECO:0000256" key="2">
    <source>
        <dbReference type="ARBA" id="ARBA00005466"/>
    </source>
</evidence>
<keyword evidence="5" id="KW-0274">FAD</keyword>